<dbReference type="OrthoDB" id="116883at2759"/>
<dbReference type="FunCoup" id="A0A6P7GB93">
    <property type="interactions" value="388"/>
</dbReference>
<reference evidence="3" key="2">
    <citation type="submission" date="2025-05" db="UniProtKB">
        <authorList>
            <consortium name="EnsemblMetazoa"/>
        </authorList>
    </citation>
    <scope>IDENTIFICATION</scope>
</reference>
<dbReference type="FunFam" id="1.10.3520.10:FF:000002">
    <property type="entry name" value="Ceramide-1-phosphate transfer protein"/>
    <property type="match status" value="1"/>
</dbReference>
<feature type="domain" description="Glycolipid transfer protein" evidence="2">
    <location>
        <begin position="27"/>
        <end position="171"/>
    </location>
</feature>
<dbReference type="EnsemblMetazoa" id="XM_028286297.2">
    <property type="protein sequence ID" value="XP_028142098.1"/>
    <property type="gene ID" value="LOC114335995"/>
</dbReference>
<dbReference type="PANTHER" id="PTHR10219:SF43">
    <property type="entry name" value="GLYCOLIPID TRANSFER PROTEIN DOMAIN-CONTAINING PROTEIN"/>
    <property type="match status" value="1"/>
</dbReference>
<evidence type="ECO:0000256" key="1">
    <source>
        <dbReference type="ARBA" id="ARBA00007148"/>
    </source>
</evidence>
<dbReference type="GeneID" id="114335995"/>
<accession>A0A6P7GB93</accession>
<dbReference type="InParanoid" id="A0A6P7GB93"/>
<sequence>MAQNSEQFDIKIVKDNFEASLLDDDDVRLQEYLDSYDELNKFFTLMGRMFGFVSKDLQAKIDILRKFIEESQENFISAKCMIIYEKDNDLLNKKKYVSGSRTLLRLHRGLDFIRLFLEKLKDIKNEEGTSTICRAAYDQTLSKHHPYLIRSGAQVAIYTLPTKEVLLQRVCGDEKVILEAMELLPHTLEITSLVYDRLENMYTEHKLHDLP</sequence>
<keyword evidence="4" id="KW-1185">Reference proteome</keyword>
<gene>
    <name evidence="5" type="primary">LOC114335995</name>
</gene>
<dbReference type="SUPFAM" id="SSF110004">
    <property type="entry name" value="Glycolipid transfer protein, GLTP"/>
    <property type="match status" value="1"/>
</dbReference>
<name>A0A6P7GB93_DIAVI</name>
<dbReference type="Pfam" id="PF08718">
    <property type="entry name" value="GLTP"/>
    <property type="match status" value="1"/>
</dbReference>
<dbReference type="KEGG" id="dvv:114335995"/>
<evidence type="ECO:0000313" key="5">
    <source>
        <dbReference type="RefSeq" id="XP_028142098.1"/>
    </source>
</evidence>
<dbReference type="AlphaFoldDB" id="A0A6P7GB93"/>
<comment type="similarity">
    <text evidence="1">Belongs to the GLTP family.</text>
</comment>
<organism evidence="5">
    <name type="scientific">Diabrotica virgifera virgifera</name>
    <name type="common">western corn rootworm</name>
    <dbReference type="NCBI Taxonomy" id="50390"/>
    <lineage>
        <taxon>Eukaryota</taxon>
        <taxon>Metazoa</taxon>
        <taxon>Ecdysozoa</taxon>
        <taxon>Arthropoda</taxon>
        <taxon>Hexapoda</taxon>
        <taxon>Insecta</taxon>
        <taxon>Pterygota</taxon>
        <taxon>Neoptera</taxon>
        <taxon>Endopterygota</taxon>
        <taxon>Coleoptera</taxon>
        <taxon>Polyphaga</taxon>
        <taxon>Cucujiformia</taxon>
        <taxon>Chrysomeloidea</taxon>
        <taxon>Chrysomelidae</taxon>
        <taxon>Galerucinae</taxon>
        <taxon>Diabroticina</taxon>
        <taxon>Diabroticites</taxon>
        <taxon>Diabrotica</taxon>
    </lineage>
</organism>
<dbReference type="RefSeq" id="XP_028142098.1">
    <property type="nucleotide sequence ID" value="XM_028286297.1"/>
</dbReference>
<dbReference type="InterPro" id="IPR014830">
    <property type="entry name" value="Glycolipid_transfer_prot_dom"/>
</dbReference>
<evidence type="ECO:0000259" key="2">
    <source>
        <dbReference type="Pfam" id="PF08718"/>
    </source>
</evidence>
<proteinExistence type="inferred from homology"/>
<dbReference type="InterPro" id="IPR036497">
    <property type="entry name" value="GLTP_sf"/>
</dbReference>
<evidence type="ECO:0000313" key="4">
    <source>
        <dbReference type="Proteomes" id="UP001652700"/>
    </source>
</evidence>
<dbReference type="PANTHER" id="PTHR10219">
    <property type="entry name" value="GLYCOLIPID TRANSFER PROTEIN-RELATED"/>
    <property type="match status" value="1"/>
</dbReference>
<dbReference type="Gene3D" id="1.10.3520.10">
    <property type="entry name" value="Glycolipid transfer protein"/>
    <property type="match status" value="1"/>
</dbReference>
<dbReference type="GO" id="GO:1902388">
    <property type="term" value="F:ceramide 1-phosphate transfer activity"/>
    <property type="evidence" value="ECO:0007669"/>
    <property type="project" value="TreeGrafter"/>
</dbReference>
<dbReference type="GO" id="GO:1902387">
    <property type="term" value="F:ceramide 1-phosphate binding"/>
    <property type="evidence" value="ECO:0007669"/>
    <property type="project" value="TreeGrafter"/>
</dbReference>
<dbReference type="GO" id="GO:0005829">
    <property type="term" value="C:cytosol"/>
    <property type="evidence" value="ECO:0007669"/>
    <property type="project" value="TreeGrafter"/>
</dbReference>
<dbReference type="GO" id="GO:0032691">
    <property type="term" value="P:negative regulation of interleukin-1 beta production"/>
    <property type="evidence" value="ECO:0007669"/>
    <property type="project" value="UniProtKB-ARBA"/>
</dbReference>
<reference evidence="5" key="1">
    <citation type="submission" date="2025-04" db="UniProtKB">
        <authorList>
            <consortium name="RefSeq"/>
        </authorList>
    </citation>
    <scope>IDENTIFICATION</scope>
    <source>
        <tissue evidence="5">Whole insect</tissue>
    </source>
</reference>
<evidence type="ECO:0000313" key="3">
    <source>
        <dbReference type="EnsemblMetazoa" id="XP_028142098.1"/>
    </source>
</evidence>
<protein>
    <submittedName>
        <fullName evidence="5">Ceramide-1-phosphate transfer protein</fullName>
    </submittedName>
</protein>
<dbReference type="Proteomes" id="UP001652700">
    <property type="component" value="Unplaced"/>
</dbReference>
<dbReference type="GO" id="GO:0016020">
    <property type="term" value="C:membrane"/>
    <property type="evidence" value="ECO:0007669"/>
    <property type="project" value="TreeGrafter"/>
</dbReference>